<keyword evidence="6" id="KW-0597">Phosphoprotein</keyword>
<dbReference type="GO" id="GO:0043565">
    <property type="term" value="F:sequence-specific DNA binding"/>
    <property type="evidence" value="ECO:0007669"/>
    <property type="project" value="InterPro"/>
</dbReference>
<dbReference type="Gene3D" id="1.10.10.60">
    <property type="entry name" value="Homeodomain-like"/>
    <property type="match status" value="1"/>
</dbReference>
<evidence type="ECO:0000256" key="3">
    <source>
        <dbReference type="ARBA" id="ARBA00023015"/>
    </source>
</evidence>
<dbReference type="Pfam" id="PF25601">
    <property type="entry name" value="AAA_lid_14"/>
    <property type="match status" value="1"/>
</dbReference>
<dbReference type="InterPro" id="IPR002197">
    <property type="entry name" value="HTH_Fis"/>
</dbReference>
<dbReference type="PANTHER" id="PTHR32071">
    <property type="entry name" value="TRANSCRIPTIONAL REGULATORY PROTEIN"/>
    <property type="match status" value="1"/>
</dbReference>
<dbReference type="CDD" id="cd00009">
    <property type="entry name" value="AAA"/>
    <property type="match status" value="1"/>
</dbReference>
<dbReference type="Gene3D" id="1.10.8.60">
    <property type="match status" value="1"/>
</dbReference>
<sequence>MRTIKRIDVRKELRWCAIVRVRTWRRVLHVQIAVFGDGTFFASRGSRVRLSTAITIRPNGPAIVRYPSVKNEMSEQPIKILLVDDEEDSRRSAAKWLRRKGHEVTDVSNAAEALTLLQRQTFDVGVFDMNMPGMSGLELLQRVHQEHLDVEVIILTGQGTVETAVSAMKMGACEFLRKPCSLADLEHHCFRARERRLLKKENKQLKAVISRSRPTASLVGESEPLRQVLGLIDKVGPTNKPVLIQGESGTGKELVARAIQQASPLADCPFVTVNCAAFPENLVESELFGHLKGAFTGATAEKPGLFEIADGGTLFIDEVGELPLSLQPKLLRVLEDGTMRRVGCHRERRVTVRLIAATNRDLQNEVDAGRFREDLFYRINVFAIQLPTLREREGDVDRLIDHFLPKSYRIDPAAREILNRYPWPGNVRQLINVIERASILADDFDIMVNDLPHEVVHYNRSLSKRNCTDNVIRTDAAPIVPTHSDMLGNSHFKLDEVVRVHVEEVLAKEHGNKASTARKLGIHRRKLYRLLDRFRCSSESECRETVASCETSV</sequence>
<keyword evidence="3" id="KW-0805">Transcription regulation</keyword>
<name>M5UFU8_9BACT</name>
<dbReference type="InterPro" id="IPR058031">
    <property type="entry name" value="AAA_lid_NorR"/>
</dbReference>
<dbReference type="InterPro" id="IPR027417">
    <property type="entry name" value="P-loop_NTPase"/>
</dbReference>
<feature type="domain" description="Sigma-54 factor interaction" evidence="7">
    <location>
        <begin position="218"/>
        <end position="439"/>
    </location>
</feature>
<dbReference type="InterPro" id="IPR025943">
    <property type="entry name" value="Sigma_54_int_dom_ATP-bd_2"/>
</dbReference>
<dbReference type="Pfam" id="PF00158">
    <property type="entry name" value="Sigma54_activat"/>
    <property type="match status" value="1"/>
</dbReference>
<dbReference type="SMART" id="SM00382">
    <property type="entry name" value="AAA"/>
    <property type="match status" value="1"/>
</dbReference>
<dbReference type="SUPFAM" id="SSF52540">
    <property type="entry name" value="P-loop containing nucleoside triphosphate hydrolases"/>
    <property type="match status" value="1"/>
</dbReference>
<comment type="caution">
    <text evidence="9">The sequence shown here is derived from an EMBL/GenBank/DDBJ whole genome shotgun (WGS) entry which is preliminary data.</text>
</comment>
<feature type="modified residue" description="4-aspartylphosphate" evidence="6">
    <location>
        <position position="128"/>
    </location>
</feature>
<dbReference type="InterPro" id="IPR002078">
    <property type="entry name" value="Sigma_54_int"/>
</dbReference>
<dbReference type="SMART" id="SM00448">
    <property type="entry name" value="REC"/>
    <property type="match status" value="1"/>
</dbReference>
<dbReference type="Gene3D" id="3.40.50.2300">
    <property type="match status" value="1"/>
</dbReference>
<proteinExistence type="predicted"/>
<dbReference type="PROSITE" id="PS00676">
    <property type="entry name" value="SIGMA54_INTERACT_2"/>
    <property type="match status" value="1"/>
</dbReference>
<organism evidence="9 10">
    <name type="scientific">Rhodopirellula sallentina SM41</name>
    <dbReference type="NCBI Taxonomy" id="1263870"/>
    <lineage>
        <taxon>Bacteria</taxon>
        <taxon>Pseudomonadati</taxon>
        <taxon>Planctomycetota</taxon>
        <taxon>Planctomycetia</taxon>
        <taxon>Pirellulales</taxon>
        <taxon>Pirellulaceae</taxon>
        <taxon>Rhodopirellula</taxon>
    </lineage>
</organism>
<dbReference type="Pfam" id="PF00072">
    <property type="entry name" value="Response_reg"/>
    <property type="match status" value="1"/>
</dbReference>
<evidence type="ECO:0000256" key="5">
    <source>
        <dbReference type="ARBA" id="ARBA00023163"/>
    </source>
</evidence>
<protein>
    <submittedName>
        <fullName evidence="9">Sigma-54 dependent DNA-binding response regulator</fullName>
    </submittedName>
</protein>
<keyword evidence="4 9" id="KW-0238">DNA-binding</keyword>
<dbReference type="InterPro" id="IPR025944">
    <property type="entry name" value="Sigma_54_int_dom_CS"/>
</dbReference>
<dbReference type="Gene3D" id="3.40.50.300">
    <property type="entry name" value="P-loop containing nucleotide triphosphate hydrolases"/>
    <property type="match status" value="1"/>
</dbReference>
<evidence type="ECO:0000259" key="7">
    <source>
        <dbReference type="PROSITE" id="PS50045"/>
    </source>
</evidence>
<dbReference type="GO" id="GO:0005524">
    <property type="term" value="F:ATP binding"/>
    <property type="evidence" value="ECO:0007669"/>
    <property type="project" value="UniProtKB-KW"/>
</dbReference>
<dbReference type="InterPro" id="IPR003593">
    <property type="entry name" value="AAA+_ATPase"/>
</dbReference>
<dbReference type="SUPFAM" id="SSF52172">
    <property type="entry name" value="CheY-like"/>
    <property type="match status" value="1"/>
</dbReference>
<dbReference type="InterPro" id="IPR001789">
    <property type="entry name" value="Sig_transdc_resp-reg_receiver"/>
</dbReference>
<evidence type="ECO:0000256" key="2">
    <source>
        <dbReference type="ARBA" id="ARBA00022840"/>
    </source>
</evidence>
<dbReference type="AlphaFoldDB" id="M5UFU8"/>
<keyword evidence="5" id="KW-0804">Transcription</keyword>
<evidence type="ECO:0000313" key="9">
    <source>
        <dbReference type="EMBL" id="EMI56701.1"/>
    </source>
</evidence>
<dbReference type="PROSITE" id="PS00688">
    <property type="entry name" value="SIGMA54_INTERACT_3"/>
    <property type="match status" value="1"/>
</dbReference>
<dbReference type="SUPFAM" id="SSF46689">
    <property type="entry name" value="Homeodomain-like"/>
    <property type="match status" value="1"/>
</dbReference>
<evidence type="ECO:0000256" key="1">
    <source>
        <dbReference type="ARBA" id="ARBA00022741"/>
    </source>
</evidence>
<dbReference type="FunFam" id="3.40.50.300:FF:000006">
    <property type="entry name" value="DNA-binding transcriptional regulator NtrC"/>
    <property type="match status" value="1"/>
</dbReference>
<keyword evidence="1" id="KW-0547">Nucleotide-binding</keyword>
<evidence type="ECO:0000256" key="6">
    <source>
        <dbReference type="PROSITE-ProRule" id="PRU00169"/>
    </source>
</evidence>
<accession>M5UFU8</accession>
<keyword evidence="10" id="KW-1185">Reference proteome</keyword>
<evidence type="ECO:0000259" key="8">
    <source>
        <dbReference type="PROSITE" id="PS50110"/>
    </source>
</evidence>
<reference evidence="9 10" key="1">
    <citation type="journal article" date="2013" name="Mar. Genomics">
        <title>Expression of sulfatases in Rhodopirellula baltica and the diversity of sulfatases in the genus Rhodopirellula.</title>
        <authorList>
            <person name="Wegner C.E."/>
            <person name="Richter-Heitmann T."/>
            <person name="Klindworth A."/>
            <person name="Klockow C."/>
            <person name="Richter M."/>
            <person name="Achstetter T."/>
            <person name="Glockner F.O."/>
            <person name="Harder J."/>
        </authorList>
    </citation>
    <scope>NUCLEOTIDE SEQUENCE [LARGE SCALE GENOMIC DNA]</scope>
    <source>
        <strain evidence="9 10">SM41</strain>
    </source>
</reference>
<dbReference type="InterPro" id="IPR011006">
    <property type="entry name" value="CheY-like_superfamily"/>
</dbReference>
<dbReference type="Proteomes" id="UP000011885">
    <property type="component" value="Unassembled WGS sequence"/>
</dbReference>
<evidence type="ECO:0000313" key="10">
    <source>
        <dbReference type="Proteomes" id="UP000011885"/>
    </source>
</evidence>
<evidence type="ECO:0000256" key="4">
    <source>
        <dbReference type="ARBA" id="ARBA00023125"/>
    </source>
</evidence>
<dbReference type="PROSITE" id="PS50110">
    <property type="entry name" value="RESPONSE_REGULATORY"/>
    <property type="match status" value="1"/>
</dbReference>
<dbReference type="GO" id="GO:0006355">
    <property type="term" value="P:regulation of DNA-templated transcription"/>
    <property type="evidence" value="ECO:0007669"/>
    <property type="project" value="InterPro"/>
</dbReference>
<dbReference type="InterPro" id="IPR009057">
    <property type="entry name" value="Homeodomain-like_sf"/>
</dbReference>
<feature type="domain" description="Response regulatory" evidence="8">
    <location>
        <begin position="79"/>
        <end position="193"/>
    </location>
</feature>
<dbReference type="PATRIC" id="fig|1263870.3.peg.2012"/>
<gene>
    <name evidence="9" type="ORF">RSSM_01883</name>
</gene>
<dbReference type="PROSITE" id="PS00675">
    <property type="entry name" value="SIGMA54_INTERACT_1"/>
    <property type="match status" value="1"/>
</dbReference>
<dbReference type="EMBL" id="ANOH01000132">
    <property type="protein sequence ID" value="EMI56701.1"/>
    <property type="molecule type" value="Genomic_DNA"/>
</dbReference>
<dbReference type="PROSITE" id="PS50045">
    <property type="entry name" value="SIGMA54_INTERACT_4"/>
    <property type="match status" value="1"/>
</dbReference>
<dbReference type="Pfam" id="PF02954">
    <property type="entry name" value="HTH_8"/>
    <property type="match status" value="1"/>
</dbReference>
<dbReference type="PANTHER" id="PTHR32071:SF100">
    <property type="entry name" value="RESPONSE REGULATOR PROTEIN PILR"/>
    <property type="match status" value="1"/>
</dbReference>
<dbReference type="InterPro" id="IPR025662">
    <property type="entry name" value="Sigma_54_int_dom_ATP-bd_1"/>
</dbReference>
<dbReference type="GO" id="GO:0000160">
    <property type="term" value="P:phosphorelay signal transduction system"/>
    <property type="evidence" value="ECO:0007669"/>
    <property type="project" value="InterPro"/>
</dbReference>
<keyword evidence="2" id="KW-0067">ATP-binding</keyword>